<evidence type="ECO:0000313" key="5">
    <source>
        <dbReference type="Proteomes" id="UP001310594"/>
    </source>
</evidence>
<dbReference type="GO" id="GO:0016616">
    <property type="term" value="F:oxidoreductase activity, acting on the CH-OH group of donors, NAD or NADP as acceptor"/>
    <property type="evidence" value="ECO:0007669"/>
    <property type="project" value="TreeGrafter"/>
</dbReference>
<evidence type="ECO:0000256" key="3">
    <source>
        <dbReference type="ARBA" id="ARBA00023002"/>
    </source>
</evidence>
<dbReference type="Proteomes" id="UP001310594">
    <property type="component" value="Unassembled WGS sequence"/>
</dbReference>
<dbReference type="InterPro" id="IPR036291">
    <property type="entry name" value="NAD(P)-bd_dom_sf"/>
</dbReference>
<dbReference type="PRINTS" id="PR00081">
    <property type="entry name" value="GDHRDH"/>
</dbReference>
<evidence type="ECO:0000256" key="2">
    <source>
        <dbReference type="ARBA" id="ARBA00022857"/>
    </source>
</evidence>
<protein>
    <recommendedName>
        <fullName evidence="6">NAD(P)-binding protein</fullName>
    </recommendedName>
</protein>
<dbReference type="InterPro" id="IPR020904">
    <property type="entry name" value="Sc_DH/Rdtase_CS"/>
</dbReference>
<dbReference type="AlphaFoldDB" id="A0AAN7W0G3"/>
<evidence type="ECO:0000313" key="4">
    <source>
        <dbReference type="EMBL" id="KAK5692899.1"/>
    </source>
</evidence>
<dbReference type="EMBL" id="JAVRQU010000018">
    <property type="protein sequence ID" value="KAK5692899.1"/>
    <property type="molecule type" value="Genomic_DNA"/>
</dbReference>
<evidence type="ECO:0000256" key="1">
    <source>
        <dbReference type="ARBA" id="ARBA00006484"/>
    </source>
</evidence>
<organism evidence="4 5">
    <name type="scientific">Elasticomyces elasticus</name>
    <dbReference type="NCBI Taxonomy" id="574655"/>
    <lineage>
        <taxon>Eukaryota</taxon>
        <taxon>Fungi</taxon>
        <taxon>Dikarya</taxon>
        <taxon>Ascomycota</taxon>
        <taxon>Pezizomycotina</taxon>
        <taxon>Dothideomycetes</taxon>
        <taxon>Dothideomycetidae</taxon>
        <taxon>Mycosphaerellales</taxon>
        <taxon>Teratosphaeriaceae</taxon>
        <taxon>Elasticomyces</taxon>
    </lineage>
</organism>
<sequence>MGSAPHKVGIITGGASGMGYAVASALASQGGWSLHLLDMNAESGQEAAGTLQGATFHHVNVTKYSELAAAFKSAFLQHRCINFVFANAGIVDSGAYYATHDTGDEPPPEPSSAVVDIDLTSVINTSYLAQHYFRQTPRSVGGPRSLVITASCGGFYACPVQPVYGAAKHGVVGWARNIAGRAWREDGVKVNAICPGTVRTNLLSDEAWKTFPEEYFTPVEKVVEVVMMLMEDSDKPMVGQTVEISGRKHYFRKQYEFCDEAMETVMGSTDVDEYAR</sequence>
<name>A0AAN7W0G3_9PEZI</name>
<gene>
    <name evidence="4" type="ORF">LTR97_010375</name>
</gene>
<proteinExistence type="inferred from homology"/>
<accession>A0AAN7W0G3</accession>
<comment type="caution">
    <text evidence="4">The sequence shown here is derived from an EMBL/GenBank/DDBJ whole genome shotgun (WGS) entry which is preliminary data.</text>
</comment>
<dbReference type="Pfam" id="PF00106">
    <property type="entry name" value="adh_short"/>
    <property type="match status" value="1"/>
</dbReference>
<dbReference type="PANTHER" id="PTHR44229">
    <property type="entry name" value="15-HYDROXYPROSTAGLANDIN DEHYDROGENASE [NAD(+)]"/>
    <property type="match status" value="1"/>
</dbReference>
<reference evidence="4" key="1">
    <citation type="submission" date="2023-08" db="EMBL/GenBank/DDBJ databases">
        <title>Black Yeasts Isolated from many extreme environments.</title>
        <authorList>
            <person name="Coleine C."/>
            <person name="Stajich J.E."/>
            <person name="Selbmann L."/>
        </authorList>
    </citation>
    <scope>NUCLEOTIDE SEQUENCE</scope>
    <source>
        <strain evidence="4">CCFEE 5810</strain>
    </source>
</reference>
<dbReference type="GO" id="GO:0005737">
    <property type="term" value="C:cytoplasm"/>
    <property type="evidence" value="ECO:0007669"/>
    <property type="project" value="TreeGrafter"/>
</dbReference>
<dbReference type="SUPFAM" id="SSF51735">
    <property type="entry name" value="NAD(P)-binding Rossmann-fold domains"/>
    <property type="match status" value="1"/>
</dbReference>
<evidence type="ECO:0008006" key="6">
    <source>
        <dbReference type="Google" id="ProtNLM"/>
    </source>
</evidence>
<dbReference type="Gene3D" id="3.40.50.720">
    <property type="entry name" value="NAD(P)-binding Rossmann-like Domain"/>
    <property type="match status" value="1"/>
</dbReference>
<comment type="similarity">
    <text evidence="1">Belongs to the short-chain dehydrogenases/reductases (SDR) family.</text>
</comment>
<keyword evidence="2" id="KW-0521">NADP</keyword>
<dbReference type="InterPro" id="IPR002347">
    <property type="entry name" value="SDR_fam"/>
</dbReference>
<keyword evidence="3" id="KW-0560">Oxidoreductase</keyword>
<dbReference type="PANTHER" id="PTHR44229:SF4">
    <property type="entry name" value="15-HYDROXYPROSTAGLANDIN DEHYDROGENASE [NAD(+)]"/>
    <property type="match status" value="1"/>
</dbReference>
<dbReference type="PROSITE" id="PS00061">
    <property type="entry name" value="ADH_SHORT"/>
    <property type="match status" value="1"/>
</dbReference>